<dbReference type="InterPro" id="IPR009506">
    <property type="entry name" value="YjiS-like"/>
</dbReference>
<evidence type="ECO:0000259" key="1">
    <source>
        <dbReference type="Pfam" id="PF06568"/>
    </source>
</evidence>
<comment type="caution">
    <text evidence="2">The sequence shown here is derived from an EMBL/GenBank/DDBJ whole genome shotgun (WGS) entry which is preliminary data.</text>
</comment>
<name>A0A2P7SGF9_9HYPH</name>
<reference evidence="2 3" key="1">
    <citation type="submission" date="2018-03" db="EMBL/GenBank/DDBJ databases">
        <title>The draft genome of Mesorhizobium soli JCM 19897.</title>
        <authorList>
            <person name="Li L."/>
            <person name="Liu L."/>
            <person name="Liang L."/>
            <person name="Wang T."/>
            <person name="Zhang X."/>
        </authorList>
    </citation>
    <scope>NUCLEOTIDE SEQUENCE [LARGE SCALE GENOMIC DNA]</scope>
    <source>
        <strain evidence="2 3">JCM 19897</strain>
    </source>
</reference>
<dbReference type="RefSeq" id="WP_106724006.1">
    <property type="nucleotide sequence ID" value="NZ_PXYL01000004.1"/>
</dbReference>
<gene>
    <name evidence="2" type="ORF">C7I85_11060</name>
</gene>
<feature type="domain" description="YjiS-like" evidence="1">
    <location>
        <begin position="34"/>
        <end position="62"/>
    </location>
</feature>
<dbReference type="Proteomes" id="UP000240653">
    <property type="component" value="Unassembled WGS sequence"/>
</dbReference>
<organism evidence="2 3">
    <name type="scientific">Pseudaminobacter soli</name>
    <name type="common">ex Li et al. 2025</name>
    <dbReference type="NCBI Taxonomy" id="1295366"/>
    <lineage>
        <taxon>Bacteria</taxon>
        <taxon>Pseudomonadati</taxon>
        <taxon>Pseudomonadota</taxon>
        <taxon>Alphaproteobacteria</taxon>
        <taxon>Hyphomicrobiales</taxon>
        <taxon>Phyllobacteriaceae</taxon>
        <taxon>Pseudaminobacter</taxon>
    </lineage>
</organism>
<evidence type="ECO:0000313" key="3">
    <source>
        <dbReference type="Proteomes" id="UP000240653"/>
    </source>
</evidence>
<proteinExistence type="predicted"/>
<dbReference type="Pfam" id="PF06568">
    <property type="entry name" value="YjiS-like"/>
    <property type="match status" value="1"/>
</dbReference>
<sequence length="96" mass="10857">MITFEHAPQSIELAARPAFAARVLNLVANTYRIWKNRRDFYRLGEMTDTELADIGLTRSDLYGVTDLSFGSDPTRRLGSIARARAETIEELARRVA</sequence>
<accession>A0A2P7SGF9</accession>
<evidence type="ECO:0000313" key="2">
    <source>
        <dbReference type="EMBL" id="PSJ61574.1"/>
    </source>
</evidence>
<keyword evidence="3" id="KW-1185">Reference proteome</keyword>
<protein>
    <recommendedName>
        <fullName evidence="1">YjiS-like domain-containing protein</fullName>
    </recommendedName>
</protein>
<dbReference type="AlphaFoldDB" id="A0A2P7SGF9"/>
<dbReference type="EMBL" id="PXYL01000004">
    <property type="protein sequence ID" value="PSJ61574.1"/>
    <property type="molecule type" value="Genomic_DNA"/>
</dbReference>
<dbReference type="OrthoDB" id="7861975at2"/>